<organism evidence="1 2">
    <name type="scientific">Magnetospirillum aberrantis SpK</name>
    <dbReference type="NCBI Taxonomy" id="908842"/>
    <lineage>
        <taxon>Bacteria</taxon>
        <taxon>Pseudomonadati</taxon>
        <taxon>Pseudomonadota</taxon>
        <taxon>Alphaproteobacteria</taxon>
        <taxon>Rhodospirillales</taxon>
        <taxon>Rhodospirillaceae</taxon>
        <taxon>Magnetospirillum</taxon>
    </lineage>
</organism>
<dbReference type="Proteomes" id="UP000480684">
    <property type="component" value="Unassembled WGS sequence"/>
</dbReference>
<name>A0A7C9QSD8_9PROT</name>
<proteinExistence type="predicted"/>
<accession>A0A7C9QSD8</accession>
<comment type="caution">
    <text evidence="1">The sequence shown here is derived from an EMBL/GenBank/DDBJ whole genome shotgun (WGS) entry which is preliminary data.</text>
</comment>
<reference evidence="1 2" key="1">
    <citation type="submission" date="2020-02" db="EMBL/GenBank/DDBJ databases">
        <authorList>
            <person name="Dziuba M."/>
            <person name="Kuznetsov B."/>
            <person name="Mardanov A."/>
            <person name="Ravin N."/>
            <person name="Grouzdev D."/>
        </authorList>
    </citation>
    <scope>NUCLEOTIDE SEQUENCE [LARGE SCALE GENOMIC DNA]</scope>
    <source>
        <strain evidence="1 2">SpK</strain>
    </source>
</reference>
<evidence type="ECO:0000313" key="2">
    <source>
        <dbReference type="Proteomes" id="UP000480684"/>
    </source>
</evidence>
<dbReference type="RefSeq" id="WP_163675825.1">
    <property type="nucleotide sequence ID" value="NZ_JAAIYP010000027.1"/>
</dbReference>
<protein>
    <submittedName>
        <fullName evidence="1">Uncharacterized protein</fullName>
    </submittedName>
</protein>
<evidence type="ECO:0000313" key="1">
    <source>
        <dbReference type="EMBL" id="NFV79443.1"/>
    </source>
</evidence>
<gene>
    <name evidence="1" type="ORF">G4223_04885</name>
</gene>
<keyword evidence="2" id="KW-1185">Reference proteome</keyword>
<sequence length="310" mass="35193">MPGERLDKLHAVSLYLFGQSIEPLNQLKSALKARMPKGAAGRNDRTLNSFFSKTPTSSFHLATVQSYERQICALAGDQGLYLPEDFLGWPIAKLRPLLTKRQRVAKRPTPMLILRSLAIENFNQEADSEEIVGTYNMFRLHTRHPVAESGLLTITAANNHLKCTLEFEQQSYAGCVIENNTKVTLVMAPERTRQRGLNMLLISFPNNEEQQFLAGTWFDTTPADPGAGRFFMRRLDDRDLPGLQLIRDFSEREHPQEYGKLLEVLTPARPAINARDFYLYCPIGYVLESHPLDGWYKALLNAQPPIFKEA</sequence>
<dbReference type="AlphaFoldDB" id="A0A7C9QSD8"/>
<dbReference type="EMBL" id="JAAIYP010000027">
    <property type="protein sequence ID" value="NFV79443.1"/>
    <property type="molecule type" value="Genomic_DNA"/>
</dbReference>